<sequence length="220" mass="23644">MKILALLAAIILPVSLVRADITIVQNVKQEGGANGVDINMTIKVKDQKARIDVNPEISTIVDLASGDSLSLFHSRKAAMRLPGATIKAMQAKVQQQQGELKADIPKATGRKETINGFACEEYVTTVDGRKVELWLTKDAPDAQKALSQLSALSGKADPISTFIEKNQLSGFPVRTVVETPMGKVTTTVVTVKPGEIDATQFTIPSEYKEMQAPAMPGLSQ</sequence>
<reference evidence="4" key="1">
    <citation type="journal article" date="2017" name="Genome Announc.">
        <title>Draft Genome Sequence of Terrimicrobium sacchariphilum NM-5T, a Facultative Anaerobic Soil Bacterium of the Class Spartobacteria.</title>
        <authorList>
            <person name="Qiu Y.L."/>
            <person name="Tourlousse D.M."/>
            <person name="Matsuura N."/>
            <person name="Ohashi A."/>
            <person name="Sekiguchi Y."/>
        </authorList>
    </citation>
    <scope>NUCLEOTIDE SEQUENCE [LARGE SCALE GENOMIC DNA]</scope>
    <source>
        <strain evidence="4">NM-5</strain>
    </source>
</reference>
<dbReference type="AlphaFoldDB" id="A0A146G7Y5"/>
<dbReference type="InParanoid" id="A0A146G7Y5"/>
<organism evidence="3 4">
    <name type="scientific">Terrimicrobium sacchariphilum</name>
    <dbReference type="NCBI Taxonomy" id="690879"/>
    <lineage>
        <taxon>Bacteria</taxon>
        <taxon>Pseudomonadati</taxon>
        <taxon>Verrucomicrobiota</taxon>
        <taxon>Terrimicrobiia</taxon>
        <taxon>Terrimicrobiales</taxon>
        <taxon>Terrimicrobiaceae</taxon>
        <taxon>Terrimicrobium</taxon>
    </lineage>
</organism>
<dbReference type="RefSeq" id="WP_075078561.1">
    <property type="nucleotide sequence ID" value="NZ_BDCO01000002.1"/>
</dbReference>
<keyword evidence="1" id="KW-0732">Signal</keyword>
<dbReference type="InterPro" id="IPR025524">
    <property type="entry name" value="DUF4412"/>
</dbReference>
<keyword evidence="4" id="KW-1185">Reference proteome</keyword>
<dbReference type="Pfam" id="PF14371">
    <property type="entry name" value="DUF4412"/>
    <property type="match status" value="1"/>
</dbReference>
<comment type="caution">
    <text evidence="3">The sequence shown here is derived from an EMBL/GenBank/DDBJ whole genome shotgun (WGS) entry which is preliminary data.</text>
</comment>
<feature type="domain" description="DUF4412" evidence="2">
    <location>
        <begin position="39"/>
        <end position="207"/>
    </location>
</feature>
<evidence type="ECO:0000313" key="3">
    <source>
        <dbReference type="EMBL" id="GAT32746.1"/>
    </source>
</evidence>
<dbReference type="STRING" id="690879.TSACC_21147"/>
<dbReference type="EMBL" id="BDCO01000002">
    <property type="protein sequence ID" value="GAT32746.1"/>
    <property type="molecule type" value="Genomic_DNA"/>
</dbReference>
<evidence type="ECO:0000256" key="1">
    <source>
        <dbReference type="SAM" id="SignalP"/>
    </source>
</evidence>
<accession>A0A146G7Y5</accession>
<name>A0A146G7Y5_TERSA</name>
<dbReference type="Proteomes" id="UP000076023">
    <property type="component" value="Unassembled WGS sequence"/>
</dbReference>
<gene>
    <name evidence="3" type="ORF">TSACC_21147</name>
</gene>
<feature type="signal peptide" evidence="1">
    <location>
        <begin position="1"/>
        <end position="19"/>
    </location>
</feature>
<proteinExistence type="predicted"/>
<protein>
    <recommendedName>
        <fullName evidence="2">DUF4412 domain-containing protein</fullName>
    </recommendedName>
</protein>
<evidence type="ECO:0000313" key="4">
    <source>
        <dbReference type="Proteomes" id="UP000076023"/>
    </source>
</evidence>
<feature type="chain" id="PRO_5007524548" description="DUF4412 domain-containing protein" evidence="1">
    <location>
        <begin position="20"/>
        <end position="220"/>
    </location>
</feature>
<evidence type="ECO:0000259" key="2">
    <source>
        <dbReference type="Pfam" id="PF14371"/>
    </source>
</evidence>